<keyword evidence="1" id="KW-0812">Transmembrane</keyword>
<keyword evidence="3" id="KW-1185">Reference proteome</keyword>
<accession>A0ABP1QW19</accession>
<evidence type="ECO:0000313" key="2">
    <source>
        <dbReference type="EMBL" id="CAL8112629.1"/>
    </source>
</evidence>
<reference evidence="2 3" key="1">
    <citation type="submission" date="2024-08" db="EMBL/GenBank/DDBJ databases">
        <authorList>
            <person name="Cucini C."/>
            <person name="Frati F."/>
        </authorList>
    </citation>
    <scope>NUCLEOTIDE SEQUENCE [LARGE SCALE GENOMIC DNA]</scope>
</reference>
<dbReference type="EMBL" id="CAXLJM020000048">
    <property type="protein sequence ID" value="CAL8112629.1"/>
    <property type="molecule type" value="Genomic_DNA"/>
</dbReference>
<organism evidence="2 3">
    <name type="scientific">Orchesella dallaii</name>
    <dbReference type="NCBI Taxonomy" id="48710"/>
    <lineage>
        <taxon>Eukaryota</taxon>
        <taxon>Metazoa</taxon>
        <taxon>Ecdysozoa</taxon>
        <taxon>Arthropoda</taxon>
        <taxon>Hexapoda</taxon>
        <taxon>Collembola</taxon>
        <taxon>Entomobryomorpha</taxon>
        <taxon>Entomobryoidea</taxon>
        <taxon>Orchesellidae</taxon>
        <taxon>Orchesellinae</taxon>
        <taxon>Orchesella</taxon>
    </lineage>
</organism>
<sequence length="266" mass="30949">MVHNFTFRIFNIRDSSEKKAFQADTDPYIESPYYAAPENNMKQVYKLTYARDTSSTIYYCRREQVSTANDNKVMYWIYPFTASVWIILLQLMVGIPSLVTIIFTKSIWKAITVVICRVSGVIGHDTGAIGRTMFTFISLFGFIICSFYESQITSLAVVQQPLPTIQSLNEFIAKGYKILKNKEFPTQVFEIDFKIRNMEGVFNTSWFVFGSWYDDFYGNLDSEVKLLTLSTNNLKYASIVDTEYIYYNLKEKTKLKHSIDLHLFRT</sequence>
<keyword evidence="1" id="KW-0472">Membrane</keyword>
<name>A0ABP1QW19_9HEXA</name>
<proteinExistence type="predicted"/>
<evidence type="ECO:0000313" key="3">
    <source>
        <dbReference type="Proteomes" id="UP001642540"/>
    </source>
</evidence>
<gene>
    <name evidence="2" type="ORF">ODALV1_LOCUS15733</name>
</gene>
<comment type="caution">
    <text evidence="2">The sequence shown here is derived from an EMBL/GenBank/DDBJ whole genome shotgun (WGS) entry which is preliminary data.</text>
</comment>
<feature type="transmembrane region" description="Helical" evidence="1">
    <location>
        <begin position="128"/>
        <end position="148"/>
    </location>
</feature>
<protein>
    <submittedName>
        <fullName evidence="2">Uncharacterized protein</fullName>
    </submittedName>
</protein>
<feature type="transmembrane region" description="Helical" evidence="1">
    <location>
        <begin position="76"/>
        <end position="99"/>
    </location>
</feature>
<evidence type="ECO:0000256" key="1">
    <source>
        <dbReference type="SAM" id="Phobius"/>
    </source>
</evidence>
<dbReference type="Proteomes" id="UP001642540">
    <property type="component" value="Unassembled WGS sequence"/>
</dbReference>
<keyword evidence="1" id="KW-1133">Transmembrane helix</keyword>